<dbReference type="Gene3D" id="1.20.1250.20">
    <property type="entry name" value="MFS general substrate transporter like domains"/>
    <property type="match status" value="1"/>
</dbReference>
<protein>
    <submittedName>
        <fullName evidence="9">MFS transporter</fullName>
    </submittedName>
</protein>
<dbReference type="PROSITE" id="PS50850">
    <property type="entry name" value="MFS"/>
    <property type="match status" value="1"/>
</dbReference>
<evidence type="ECO:0000256" key="1">
    <source>
        <dbReference type="ARBA" id="ARBA00004651"/>
    </source>
</evidence>
<dbReference type="RefSeq" id="WP_270879916.1">
    <property type="nucleotide sequence ID" value="NZ_JAQFVF010000027.1"/>
</dbReference>
<evidence type="ECO:0000256" key="3">
    <source>
        <dbReference type="ARBA" id="ARBA00022475"/>
    </source>
</evidence>
<feature type="transmembrane region" description="Helical" evidence="7">
    <location>
        <begin position="167"/>
        <end position="186"/>
    </location>
</feature>
<keyword evidence="10" id="KW-1185">Reference proteome</keyword>
<evidence type="ECO:0000256" key="2">
    <source>
        <dbReference type="ARBA" id="ARBA00022448"/>
    </source>
</evidence>
<keyword evidence="6 7" id="KW-0472">Membrane</keyword>
<keyword evidence="4 7" id="KW-0812">Transmembrane</keyword>
<sequence>MTFFQFHPNVRLRILISFITNTLGNMVTPFMAVYFARTMGTTVAGAAAAISIAVGLVCATIGGHYADRIGRKKMMVLAEALSTLAYGVMALANSPWLHSPTLTLLMTMLISAAWGLSKPAVEAMLIDVSAPDTRKAIYRINYWCNNLAISVAGMIGGYFFSDYLLELLIVVGVMSVVALAVTAIYIQETMPERQIAPHTQHPADAPAAAEMSIVKRYIEVLRDRRFMIYILAGVLSVSVEMNLTGYIGIRLANEVHQTAWLPGWSAAVDGLPLVGYLRTENTIAVVLLSLFVGRMLKGRSDHRVMLAALLCNILGYTYLVFGNQPSLLVLLMLLATAGELTYVPIKQALLVQLVPDHARSTYMAVNSMTNRAAQIISGLNVIIGGFVSPGGMALLILLTGLAGIALLASILPSLQEKQAKTSSLAV</sequence>
<gene>
    <name evidence="9" type="ORF">ACFPOG_27130</name>
</gene>
<dbReference type="InterPro" id="IPR011701">
    <property type="entry name" value="MFS"/>
</dbReference>
<feature type="transmembrane region" description="Helical" evidence="7">
    <location>
        <begin position="42"/>
        <end position="62"/>
    </location>
</feature>
<keyword evidence="3" id="KW-1003">Cell membrane</keyword>
<comment type="caution">
    <text evidence="9">The sequence shown here is derived from an EMBL/GenBank/DDBJ whole genome shotgun (WGS) entry which is preliminary data.</text>
</comment>
<dbReference type="InterPro" id="IPR036259">
    <property type="entry name" value="MFS_trans_sf"/>
</dbReference>
<dbReference type="EMBL" id="JBHSMJ010000040">
    <property type="protein sequence ID" value="MFC5451881.1"/>
    <property type="molecule type" value="Genomic_DNA"/>
</dbReference>
<feature type="transmembrane region" description="Helical" evidence="7">
    <location>
        <begin position="142"/>
        <end position="161"/>
    </location>
</feature>
<dbReference type="Pfam" id="PF07690">
    <property type="entry name" value="MFS_1"/>
    <property type="match status" value="2"/>
</dbReference>
<comment type="subcellular location">
    <subcellularLocation>
        <location evidence="1">Cell membrane</location>
        <topology evidence="1">Multi-pass membrane protein</topology>
    </subcellularLocation>
</comment>
<keyword evidence="5 7" id="KW-1133">Transmembrane helix</keyword>
<feature type="transmembrane region" description="Helical" evidence="7">
    <location>
        <begin position="273"/>
        <end position="292"/>
    </location>
</feature>
<evidence type="ECO:0000256" key="6">
    <source>
        <dbReference type="ARBA" id="ARBA00023136"/>
    </source>
</evidence>
<name>A0ABW0KGK7_9BACL</name>
<evidence type="ECO:0000256" key="5">
    <source>
        <dbReference type="ARBA" id="ARBA00022989"/>
    </source>
</evidence>
<feature type="transmembrane region" description="Helical" evidence="7">
    <location>
        <begin position="226"/>
        <end position="253"/>
    </location>
</feature>
<reference evidence="10" key="1">
    <citation type="journal article" date="2019" name="Int. J. Syst. Evol. Microbiol.">
        <title>The Global Catalogue of Microorganisms (GCM) 10K type strain sequencing project: providing services to taxonomists for standard genome sequencing and annotation.</title>
        <authorList>
            <consortium name="The Broad Institute Genomics Platform"/>
            <consortium name="The Broad Institute Genome Sequencing Center for Infectious Disease"/>
            <person name="Wu L."/>
            <person name="Ma J."/>
        </authorList>
    </citation>
    <scope>NUCLEOTIDE SEQUENCE [LARGE SCALE GENOMIC DNA]</scope>
    <source>
        <strain evidence="10">KACC 11904</strain>
    </source>
</reference>
<evidence type="ECO:0000313" key="10">
    <source>
        <dbReference type="Proteomes" id="UP001596044"/>
    </source>
</evidence>
<evidence type="ECO:0000313" key="9">
    <source>
        <dbReference type="EMBL" id="MFC5451881.1"/>
    </source>
</evidence>
<feature type="transmembrane region" description="Helical" evidence="7">
    <location>
        <begin position="12"/>
        <end position="36"/>
    </location>
</feature>
<dbReference type="Proteomes" id="UP001596044">
    <property type="component" value="Unassembled WGS sequence"/>
</dbReference>
<organism evidence="9 10">
    <name type="scientific">Paenibacillus aestuarii</name>
    <dbReference type="NCBI Taxonomy" id="516965"/>
    <lineage>
        <taxon>Bacteria</taxon>
        <taxon>Bacillati</taxon>
        <taxon>Bacillota</taxon>
        <taxon>Bacilli</taxon>
        <taxon>Bacillales</taxon>
        <taxon>Paenibacillaceae</taxon>
        <taxon>Paenibacillus</taxon>
    </lineage>
</organism>
<proteinExistence type="predicted"/>
<keyword evidence="2" id="KW-0813">Transport</keyword>
<evidence type="ECO:0000259" key="8">
    <source>
        <dbReference type="PROSITE" id="PS50850"/>
    </source>
</evidence>
<dbReference type="SUPFAM" id="SSF103473">
    <property type="entry name" value="MFS general substrate transporter"/>
    <property type="match status" value="1"/>
</dbReference>
<dbReference type="InterPro" id="IPR020846">
    <property type="entry name" value="MFS_dom"/>
</dbReference>
<accession>A0ABW0KGK7</accession>
<feature type="domain" description="Major facilitator superfamily (MFS) profile" evidence="8">
    <location>
        <begin position="1"/>
        <end position="417"/>
    </location>
</feature>
<evidence type="ECO:0000256" key="4">
    <source>
        <dbReference type="ARBA" id="ARBA00022692"/>
    </source>
</evidence>
<feature type="transmembrane region" description="Helical" evidence="7">
    <location>
        <begin position="394"/>
        <end position="414"/>
    </location>
</feature>
<evidence type="ECO:0000256" key="7">
    <source>
        <dbReference type="SAM" id="Phobius"/>
    </source>
</evidence>
<dbReference type="PANTHER" id="PTHR23517:SF3">
    <property type="entry name" value="INTEGRAL MEMBRANE TRANSPORT PROTEIN"/>
    <property type="match status" value="1"/>
</dbReference>
<dbReference type="PANTHER" id="PTHR23517">
    <property type="entry name" value="RESISTANCE PROTEIN MDTM, PUTATIVE-RELATED-RELATED"/>
    <property type="match status" value="1"/>
</dbReference>
<dbReference type="InterPro" id="IPR050171">
    <property type="entry name" value="MFS_Transporters"/>
</dbReference>